<dbReference type="GO" id="GO:0005666">
    <property type="term" value="C:RNA polymerase III complex"/>
    <property type="evidence" value="ECO:0007669"/>
    <property type="project" value="UniProtKB-UniRule"/>
</dbReference>
<name>A0A9Q0GTD2_9MAGN</name>
<dbReference type="EMBL" id="JAMYWD010000012">
    <property type="protein sequence ID" value="KAJ4951672.1"/>
    <property type="molecule type" value="Genomic_DNA"/>
</dbReference>
<evidence type="ECO:0000259" key="9">
    <source>
        <dbReference type="Pfam" id="PF08221"/>
    </source>
</evidence>
<dbReference type="GO" id="GO:0003697">
    <property type="term" value="F:single-stranded DNA binding"/>
    <property type="evidence" value="ECO:0007669"/>
    <property type="project" value="UniProtKB-UniRule"/>
</dbReference>
<dbReference type="FunFam" id="1.10.10.10:FF:000420">
    <property type="entry name" value="RNA polymerase III subunit, putative"/>
    <property type="match status" value="1"/>
</dbReference>
<dbReference type="Pfam" id="PF05645">
    <property type="entry name" value="RNA_pol_Rpc82"/>
    <property type="match status" value="1"/>
</dbReference>
<keyword evidence="4 7" id="KW-0240">DNA-directed RNA polymerase</keyword>
<evidence type="ECO:0000256" key="3">
    <source>
        <dbReference type="ARBA" id="ARBA00016689"/>
    </source>
</evidence>
<keyword evidence="5 7" id="KW-0804">Transcription</keyword>
<protein>
    <recommendedName>
        <fullName evidence="3 7">DNA-directed RNA polymerase III subunit RPC3</fullName>
        <shortName evidence="7">RNA polymerase III subunit C3</shortName>
    </recommendedName>
</protein>
<dbReference type="InterPro" id="IPR008806">
    <property type="entry name" value="RNA_pol_III_Rpc82_C"/>
</dbReference>
<organism evidence="11 12">
    <name type="scientific">Protea cynaroides</name>
    <dbReference type="NCBI Taxonomy" id="273540"/>
    <lineage>
        <taxon>Eukaryota</taxon>
        <taxon>Viridiplantae</taxon>
        <taxon>Streptophyta</taxon>
        <taxon>Embryophyta</taxon>
        <taxon>Tracheophyta</taxon>
        <taxon>Spermatophyta</taxon>
        <taxon>Magnoliopsida</taxon>
        <taxon>Proteales</taxon>
        <taxon>Proteaceae</taxon>
        <taxon>Protea</taxon>
    </lineage>
</organism>
<feature type="domain" description="RNA polymerase III subunit RPC82-related helix-turn-helix" evidence="9">
    <location>
        <begin position="8"/>
        <end position="68"/>
    </location>
</feature>
<dbReference type="InterPro" id="IPR039748">
    <property type="entry name" value="RPC3"/>
</dbReference>
<feature type="domain" description="RNA polymerase III Rpc82 C -terminal" evidence="8">
    <location>
        <begin position="154"/>
        <end position="370"/>
    </location>
</feature>
<evidence type="ECO:0000259" key="10">
    <source>
        <dbReference type="Pfam" id="PF22536"/>
    </source>
</evidence>
<evidence type="ECO:0000256" key="5">
    <source>
        <dbReference type="ARBA" id="ARBA00023163"/>
    </source>
</evidence>
<dbReference type="Gene3D" id="1.10.10.10">
    <property type="entry name" value="Winged helix-like DNA-binding domain superfamily/Winged helix DNA-binding domain"/>
    <property type="match status" value="4"/>
</dbReference>
<keyword evidence="12" id="KW-1185">Reference proteome</keyword>
<evidence type="ECO:0000256" key="6">
    <source>
        <dbReference type="ARBA" id="ARBA00023242"/>
    </source>
</evidence>
<keyword evidence="6 7" id="KW-0539">Nucleus</keyword>
<reference evidence="11" key="1">
    <citation type="journal article" date="2023" name="Plant J.">
        <title>The genome of the king protea, Protea cynaroides.</title>
        <authorList>
            <person name="Chang J."/>
            <person name="Duong T.A."/>
            <person name="Schoeman C."/>
            <person name="Ma X."/>
            <person name="Roodt D."/>
            <person name="Barker N."/>
            <person name="Li Z."/>
            <person name="Van de Peer Y."/>
            <person name="Mizrachi E."/>
        </authorList>
    </citation>
    <scope>NUCLEOTIDE SEQUENCE</scope>
    <source>
        <tissue evidence="11">Young leaves</tissue>
    </source>
</reference>
<feature type="domain" description="DNA-directed RNA polymerase III subunit RPC3 winged-helix" evidence="10">
    <location>
        <begin position="376"/>
        <end position="440"/>
    </location>
</feature>
<gene>
    <name evidence="11" type="ORF">NE237_028504</name>
</gene>
<dbReference type="Pfam" id="PF22536">
    <property type="entry name" value="WHD_POLR3C"/>
    <property type="match status" value="1"/>
</dbReference>
<comment type="similarity">
    <text evidence="2 7">Belongs to the eukaryotic RPC3/POLR3C RNA polymerase subunit family.</text>
</comment>
<dbReference type="GO" id="GO:0006351">
    <property type="term" value="P:DNA-templated transcription"/>
    <property type="evidence" value="ECO:0007669"/>
    <property type="project" value="InterPro"/>
</dbReference>
<dbReference type="InterPro" id="IPR036388">
    <property type="entry name" value="WH-like_DNA-bd_sf"/>
</dbReference>
<dbReference type="Proteomes" id="UP001141806">
    <property type="component" value="Unassembled WGS sequence"/>
</dbReference>
<dbReference type="PANTHER" id="PTHR12949:SF0">
    <property type="entry name" value="DNA-DIRECTED RNA POLYMERASE III SUBUNIT RPC3"/>
    <property type="match status" value="1"/>
</dbReference>
<comment type="function">
    <text evidence="7">DNA-dependent RNA polymerase catalyzes the transcription of DNA into RNA using the four ribonucleoside triphosphates as substrates. Specific core component of RNA polymerase III which synthesizes small RNAs, such as 5S rRNA and tRNAs.</text>
</comment>
<evidence type="ECO:0000256" key="1">
    <source>
        <dbReference type="ARBA" id="ARBA00004123"/>
    </source>
</evidence>
<dbReference type="AlphaFoldDB" id="A0A9Q0GTD2"/>
<evidence type="ECO:0000256" key="4">
    <source>
        <dbReference type="ARBA" id="ARBA00022478"/>
    </source>
</evidence>
<proteinExistence type="inferred from homology"/>
<dbReference type="PANTHER" id="PTHR12949">
    <property type="entry name" value="RNA POLYMERASE III DNA DIRECTED -RELATED"/>
    <property type="match status" value="1"/>
</dbReference>
<evidence type="ECO:0000313" key="12">
    <source>
        <dbReference type="Proteomes" id="UP001141806"/>
    </source>
</evidence>
<comment type="caution">
    <text evidence="11">The sequence shown here is derived from an EMBL/GenBank/DDBJ whole genome shotgun (WGS) entry which is preliminary data.</text>
</comment>
<dbReference type="Pfam" id="PF08221">
    <property type="entry name" value="HTH_9"/>
    <property type="match status" value="1"/>
</dbReference>
<dbReference type="FunFam" id="1.10.10.10:FF:000218">
    <property type="entry name" value="DNA-directed RNA polymerase III subunit RPC3"/>
    <property type="match status" value="1"/>
</dbReference>
<accession>A0A9Q0GTD2</accession>
<dbReference type="InterPro" id="IPR055207">
    <property type="entry name" value="POLR3C_WHD"/>
</dbReference>
<evidence type="ECO:0000259" key="8">
    <source>
        <dbReference type="Pfam" id="PF05645"/>
    </source>
</evidence>
<evidence type="ECO:0000256" key="2">
    <source>
        <dbReference type="ARBA" id="ARBA00007206"/>
    </source>
</evidence>
<dbReference type="OrthoDB" id="272392at2759"/>
<evidence type="ECO:0000256" key="7">
    <source>
        <dbReference type="RuleBase" id="RU367076"/>
    </source>
</evidence>
<dbReference type="InterPro" id="IPR013197">
    <property type="entry name" value="RNA_pol_III_RPC82-rel_HTH"/>
</dbReference>
<sequence>MVAQYGIKLAVSIISSHFGDLVAKVCECLLRKGTLSLGDLVRYNQLQSNQVKNCLLVLIQHNCVQAFSVQKDGAFGEAPKVVTQYTVLFGNILHRLRFSKFMAIVSKEFDKECEELLEALLQHGRLTLEQILQRAQSISKQNDWSNAVQDALRESFVKLVNARYVERCPDPEPFMAPPDEEDAPKRSAKAAKLAKKTAQTLEQRAVAAAVPLESKRFAIMIDTGTDVGGEETPSQSLGEKRKYRELEMDRETMVNISEKEVLWRANFEAFIRRLRHKACVVNVRARLDDGAGTVLNAMLEATKKAESKVKTENSVPLSMDTILEEVMKSEEGRTMTLERVRGALSQLGCHSSTRVAEDSYSVDLRSIIESAQNEEVESIIMKRYGGDAYRIFRLLSKTDRLVETDNISDTTFVEKKETVKILYNLWKENFLHMERITSHGSKQSEFLLWKVNKNSVWENTFDEMCHAALNLSQRMAYELEKEHEILQLPREKRVGQRFERIRKVKTLLESSLMKLDDGLMLFHDF</sequence>
<dbReference type="FunFam" id="1.10.10.10:FF:000515">
    <property type="entry name" value="DNA-directed RNA polymerase III subunit rpc3"/>
    <property type="match status" value="1"/>
</dbReference>
<comment type="subcellular location">
    <subcellularLocation>
        <location evidence="1 7">Nucleus</location>
    </subcellularLocation>
</comment>
<evidence type="ECO:0000313" key="11">
    <source>
        <dbReference type="EMBL" id="KAJ4951672.1"/>
    </source>
</evidence>
<comment type="subunit">
    <text evidence="7">Component of the RNA polymerase III (Pol III) complex consisting of 17 subunits.</text>
</comment>